<gene>
    <name evidence="9" type="ORF">B9Z65_7319</name>
</gene>
<dbReference type="PROSITE" id="PS51352">
    <property type="entry name" value="THIOREDOXIN_2"/>
    <property type="match status" value="1"/>
</dbReference>
<evidence type="ECO:0000256" key="3">
    <source>
        <dbReference type="ARBA" id="ARBA00022862"/>
    </source>
</evidence>
<dbReference type="PANTHER" id="PTHR10430:SF16">
    <property type="entry name" value="PEROXIREDOXIN-5, MITOCHONDRIAL"/>
    <property type="match status" value="1"/>
</dbReference>
<dbReference type="CDD" id="cd03013">
    <property type="entry name" value="PRX5_like"/>
    <property type="match status" value="1"/>
</dbReference>
<sequence>MPLSTGDKFPEEVVFGWVPITDDDPTQCGMPQEYPASKNWKGKKVVLVSVPGAFTPGCQANHLPPYISKLNDLKSKGVDQVAVIGYNDSWVMNAWGKVNKVSGDDILFLSDEKEFSKKYAHMAGNTLRNGRYAMVIEKDGTISYFENESNPGQVTVSGLDAVLSKL</sequence>
<dbReference type="EMBL" id="NHZQ01000448">
    <property type="protein sequence ID" value="PSK33432.1"/>
    <property type="molecule type" value="Genomic_DNA"/>
</dbReference>
<dbReference type="InterPro" id="IPR013766">
    <property type="entry name" value="Thioredoxin_domain"/>
</dbReference>
<reference evidence="9 10" key="1">
    <citation type="submission" date="2017-05" db="EMBL/GenBank/DDBJ databases">
        <title>Draft genome sequence of Elsinoe australis.</title>
        <authorList>
            <person name="Cheng Q."/>
        </authorList>
    </citation>
    <scope>NUCLEOTIDE SEQUENCE [LARGE SCALE GENOMIC DNA]</scope>
    <source>
        <strain evidence="9 10">NL1</strain>
    </source>
</reference>
<comment type="function">
    <text evidence="7">Thiol-specific peroxidase that catalyzes the reduction of hydrogen peroxide and organic hydroperoxides to water and alcohols, respectively. Plays a role in cell protection against oxidative stress by detoxifying peroxides.</text>
</comment>
<dbReference type="InterPro" id="IPR013740">
    <property type="entry name" value="Redoxin"/>
</dbReference>
<dbReference type="GO" id="GO:0042744">
    <property type="term" value="P:hydrogen peroxide catabolic process"/>
    <property type="evidence" value="ECO:0007669"/>
    <property type="project" value="TreeGrafter"/>
</dbReference>
<dbReference type="OrthoDB" id="195498at2759"/>
<evidence type="ECO:0000256" key="1">
    <source>
        <dbReference type="ARBA" id="ARBA00010505"/>
    </source>
</evidence>
<dbReference type="PANTHER" id="PTHR10430">
    <property type="entry name" value="PEROXIREDOXIN"/>
    <property type="match status" value="1"/>
</dbReference>
<dbReference type="GO" id="GO:0008379">
    <property type="term" value="F:thioredoxin peroxidase activity"/>
    <property type="evidence" value="ECO:0007669"/>
    <property type="project" value="InterPro"/>
</dbReference>
<dbReference type="Pfam" id="PF08534">
    <property type="entry name" value="Redoxin"/>
    <property type="match status" value="1"/>
</dbReference>
<dbReference type="InterPro" id="IPR036249">
    <property type="entry name" value="Thioredoxin-like_sf"/>
</dbReference>
<dbReference type="GO" id="GO:0005777">
    <property type="term" value="C:peroxisome"/>
    <property type="evidence" value="ECO:0007669"/>
    <property type="project" value="TreeGrafter"/>
</dbReference>
<keyword evidence="5 7" id="KW-0676">Redox-active center</keyword>
<evidence type="ECO:0000256" key="2">
    <source>
        <dbReference type="ARBA" id="ARBA00022559"/>
    </source>
</evidence>
<comment type="caution">
    <text evidence="9">The sequence shown here is derived from an EMBL/GenBank/DDBJ whole genome shotgun (WGS) entry which is preliminary data.</text>
</comment>
<keyword evidence="4 7" id="KW-0560">Oxidoreductase</keyword>
<dbReference type="GO" id="GO:0005739">
    <property type="term" value="C:mitochondrion"/>
    <property type="evidence" value="ECO:0007669"/>
    <property type="project" value="TreeGrafter"/>
</dbReference>
<evidence type="ECO:0000256" key="4">
    <source>
        <dbReference type="ARBA" id="ARBA00023002"/>
    </source>
</evidence>
<feature type="domain" description="Thioredoxin" evidence="8">
    <location>
        <begin position="3"/>
        <end position="166"/>
    </location>
</feature>
<evidence type="ECO:0000313" key="10">
    <source>
        <dbReference type="Proteomes" id="UP000243723"/>
    </source>
</evidence>
<dbReference type="GO" id="GO:0034599">
    <property type="term" value="P:cellular response to oxidative stress"/>
    <property type="evidence" value="ECO:0007669"/>
    <property type="project" value="InterPro"/>
</dbReference>
<evidence type="ECO:0000256" key="6">
    <source>
        <dbReference type="PIRSR" id="PIRSR637944-1"/>
    </source>
</evidence>
<dbReference type="SUPFAM" id="SSF52833">
    <property type="entry name" value="Thioredoxin-like"/>
    <property type="match status" value="1"/>
</dbReference>
<dbReference type="InterPro" id="IPR037944">
    <property type="entry name" value="PRX5-like"/>
</dbReference>
<keyword evidence="2 7" id="KW-0575">Peroxidase</keyword>
<evidence type="ECO:0000256" key="5">
    <source>
        <dbReference type="ARBA" id="ARBA00023284"/>
    </source>
</evidence>
<dbReference type="AlphaFoldDB" id="A0A2P7YBV2"/>
<comment type="similarity">
    <text evidence="1 7">Belongs to the peroxiredoxin family. Prx5 subfamily.</text>
</comment>
<accession>A0A2P7YBV2</accession>
<feature type="active site" description="Cysteine sulfenic acid (-SOH) intermediate" evidence="6">
    <location>
        <position position="58"/>
    </location>
</feature>
<dbReference type="STRING" id="40998.A0A2P7YBV2"/>
<proteinExistence type="inferred from homology"/>
<keyword evidence="3 7" id="KW-0049">Antioxidant</keyword>
<evidence type="ECO:0000259" key="8">
    <source>
        <dbReference type="PROSITE" id="PS51352"/>
    </source>
</evidence>
<keyword evidence="10" id="KW-1185">Reference proteome</keyword>
<organism evidence="9 10">
    <name type="scientific">Elsinoe australis</name>
    <dbReference type="NCBI Taxonomy" id="40998"/>
    <lineage>
        <taxon>Eukaryota</taxon>
        <taxon>Fungi</taxon>
        <taxon>Dikarya</taxon>
        <taxon>Ascomycota</taxon>
        <taxon>Pezizomycotina</taxon>
        <taxon>Dothideomycetes</taxon>
        <taxon>Dothideomycetidae</taxon>
        <taxon>Myriangiales</taxon>
        <taxon>Elsinoaceae</taxon>
        <taxon>Elsinoe</taxon>
    </lineage>
</organism>
<dbReference type="Gene3D" id="3.40.30.10">
    <property type="entry name" value="Glutaredoxin"/>
    <property type="match status" value="1"/>
</dbReference>
<dbReference type="GO" id="GO:0045454">
    <property type="term" value="P:cell redox homeostasis"/>
    <property type="evidence" value="ECO:0007669"/>
    <property type="project" value="TreeGrafter"/>
</dbReference>
<evidence type="ECO:0000313" key="9">
    <source>
        <dbReference type="EMBL" id="PSK33432.1"/>
    </source>
</evidence>
<name>A0A2P7YBV2_9PEZI</name>
<protein>
    <recommendedName>
        <fullName evidence="8">Thioredoxin domain-containing protein</fullName>
    </recommendedName>
</protein>
<dbReference type="Proteomes" id="UP000243723">
    <property type="component" value="Unassembled WGS sequence"/>
</dbReference>
<evidence type="ECO:0000256" key="7">
    <source>
        <dbReference type="RuleBase" id="RU366011"/>
    </source>
</evidence>